<dbReference type="InterPro" id="IPR051923">
    <property type="entry name" value="Glycosyl_Hydrolase_39"/>
</dbReference>
<dbReference type="PANTHER" id="PTHR12631">
    <property type="entry name" value="ALPHA-L-IDURONIDASE"/>
    <property type="match status" value="1"/>
</dbReference>
<dbReference type="PANTHER" id="PTHR12631:SF10">
    <property type="entry name" value="BETA-XYLOSIDASE-LIKE PROTEIN-RELATED"/>
    <property type="match status" value="1"/>
</dbReference>
<name>U2F546_9EURY</name>
<feature type="transmembrane region" description="Helical" evidence="2">
    <location>
        <begin position="12"/>
        <end position="34"/>
    </location>
</feature>
<dbReference type="PATRIC" id="fig|1033806.13.peg.2279"/>
<dbReference type="STRING" id="1033806.HTIA_1223"/>
<proteinExistence type="predicted"/>
<dbReference type="SUPFAM" id="SSF51445">
    <property type="entry name" value="(Trans)glycosidases"/>
    <property type="match status" value="1"/>
</dbReference>
<dbReference type="AlphaFoldDB" id="U2F546"/>
<reference evidence="4 5" key="1">
    <citation type="journal article" date="2011" name="J. Bacteriol.">
        <title>Genome sequence of Halorhabdus tiamatea, the first archaeon isolated from a deep-sea anoxic brine lake.</title>
        <authorList>
            <person name="Antunes A."/>
            <person name="Alam I."/>
            <person name="Bajic V.B."/>
            <person name="Stingl U."/>
        </authorList>
    </citation>
    <scope>NUCLEOTIDE SEQUENCE [LARGE SCALE GENOMIC DNA]</scope>
    <source>
        <strain evidence="4 5">SARL4B</strain>
    </source>
</reference>
<dbReference type="Proteomes" id="UP000003861">
    <property type="component" value="Unassembled WGS sequence"/>
</dbReference>
<evidence type="ECO:0000313" key="4">
    <source>
        <dbReference type="EMBL" id="ERJ05415.1"/>
    </source>
</evidence>
<dbReference type="Gene3D" id="3.20.20.80">
    <property type="entry name" value="Glycosidases"/>
    <property type="match status" value="1"/>
</dbReference>
<evidence type="ECO:0000256" key="2">
    <source>
        <dbReference type="SAM" id="Phobius"/>
    </source>
</evidence>
<feature type="region of interest" description="Disordered" evidence="1">
    <location>
        <begin position="577"/>
        <end position="599"/>
    </location>
</feature>
<evidence type="ECO:0000256" key="1">
    <source>
        <dbReference type="SAM" id="MobiDB-lite"/>
    </source>
</evidence>
<dbReference type="eggNOG" id="arCOG14663">
    <property type="taxonomic scope" value="Archaea"/>
</dbReference>
<dbReference type="EC" id="3.2.1.37" evidence="4"/>
<dbReference type="RefSeq" id="WP_008525561.1">
    <property type="nucleotide sequence ID" value="NC_021921.1"/>
</dbReference>
<dbReference type="Pfam" id="PF11790">
    <property type="entry name" value="Glyco_hydro_cc"/>
    <property type="match status" value="1"/>
</dbReference>
<keyword evidence="2" id="KW-0472">Membrane</keyword>
<feature type="region of interest" description="Disordered" evidence="1">
    <location>
        <begin position="780"/>
        <end position="839"/>
    </location>
</feature>
<dbReference type="OrthoDB" id="375712at2157"/>
<sequence>MRWIGSSRGVVIVALVGIIVGGGFLIGGADVAVADTENGDPPTLEIGQTTTGNVFLADEQPRVTVESDAPSVEWTVQDHRGRLIDDGTTPVDGERTLEPSLHEVGHYTLEVETTGEEQSATARTTLAVLPADGFDNDDPFFGMSTQFNAGWDHELMDVMARAGVTTVREDSGWSRIERAGGAYDFSPADEYMTALQEHGFDRLYILAYGNDRYDPENSGYFTIPYTDAYRRAFANFSAASVDHYADVDVVEVWNEPNLDTFARGPTGTDPGAYAALLAATYPAVHDRDRNVTVLGGAAAANYTGEGVRPFDATWWRGLLEAGGGEYMDAMSIHLYRDEPTGFARDLSELREMTREHNDGDALPIWVTELGWPATPTSPGGEQSADQARHLVQSYARLSAAGVERFYWYTFRDTTLDRGTTPQTAEANALGGLLRAPDNPRGAHTPRPGLVAYATVTRQLSGAEFVENASRPVQQYVFADGGERTRVLWADERTDVTVHTDEPVSVTGMLGDRTRLEPRDGEVYLTVGRDPIYLGGTVSEITAGAPVSVAGPVTSASEESTITVNADLDGPVTHRIAGETTTVDGGTTGSIPVPSSHRDRAGTAVDVVSVDGAPIARLETPVGAPTARLGEPSELSGLTLETANPGGGWFSEANDVGTAHSAFTATIRDGRQCWRSDITAGRPGNSLHLDIPNGHLDAGADRQVSVAYYDGTGGEIGLQYDGVENNASWGGSVSLTGTEQWRTHTFDLPSAALRDGLGAGHDIRLVFDGGDGDACVGSITVGSEGAPPLPASADSSSPGDRPPSSTATATPTGNPADNDTTTTTSATVATGPFSPTGSDVTTTAGPGFSLISAFVAVLATGHVVRRSE</sequence>
<dbReference type="InterPro" id="IPR024655">
    <property type="entry name" value="Asl1_glyco_hydro_catalytic"/>
</dbReference>
<gene>
    <name evidence="4" type="ORF">HLRTI_002570</name>
</gene>
<keyword evidence="2" id="KW-1133">Transmembrane helix</keyword>
<keyword evidence="4" id="KW-0326">Glycosidase</keyword>
<accession>U2F546</accession>
<feature type="domain" description="Asl1-like glycosyl hydrolase catalytic" evidence="3">
    <location>
        <begin position="244"/>
        <end position="414"/>
    </location>
</feature>
<dbReference type="EMBL" id="AFNT02000033">
    <property type="protein sequence ID" value="ERJ05415.1"/>
    <property type="molecule type" value="Genomic_DNA"/>
</dbReference>
<protein>
    <submittedName>
        <fullName evidence="4">Xylan 14-beta-xylosidase protein</fullName>
        <ecNumber evidence="4">3.2.1.37</ecNumber>
    </submittedName>
</protein>
<evidence type="ECO:0000259" key="3">
    <source>
        <dbReference type="Pfam" id="PF11790"/>
    </source>
</evidence>
<dbReference type="InterPro" id="IPR017853">
    <property type="entry name" value="GH"/>
</dbReference>
<comment type="caution">
    <text evidence="4">The sequence shown here is derived from an EMBL/GenBank/DDBJ whole genome shotgun (WGS) entry which is preliminary data.</text>
</comment>
<keyword evidence="2" id="KW-0812">Transmembrane</keyword>
<keyword evidence="4" id="KW-0378">Hydrolase</keyword>
<dbReference type="GeneID" id="23800219"/>
<dbReference type="GO" id="GO:0009044">
    <property type="term" value="F:xylan 1,4-beta-xylosidase activity"/>
    <property type="evidence" value="ECO:0007669"/>
    <property type="project" value="UniProtKB-EC"/>
</dbReference>
<evidence type="ECO:0000313" key="5">
    <source>
        <dbReference type="Proteomes" id="UP000003861"/>
    </source>
</evidence>
<organism evidence="4 5">
    <name type="scientific">Halorhabdus tiamatea SARL4B</name>
    <dbReference type="NCBI Taxonomy" id="1033806"/>
    <lineage>
        <taxon>Archaea</taxon>
        <taxon>Methanobacteriati</taxon>
        <taxon>Methanobacteriota</taxon>
        <taxon>Stenosarchaea group</taxon>
        <taxon>Halobacteria</taxon>
        <taxon>Halobacteriales</taxon>
        <taxon>Haloarculaceae</taxon>
        <taxon>Halorhabdus</taxon>
    </lineage>
</organism>
<feature type="compositionally biased region" description="Low complexity" evidence="1">
    <location>
        <begin position="790"/>
        <end position="831"/>
    </location>
</feature>
<reference evidence="4 5" key="2">
    <citation type="journal article" date="2013" name="PLoS ONE">
        <title>INDIGO - INtegrated Data Warehouse of MIcrobial GenOmes with Examples from the Red Sea Extremophiles.</title>
        <authorList>
            <person name="Alam I."/>
            <person name="Antunes A."/>
            <person name="Kamau A.A."/>
            <person name="Ba Alawi W."/>
            <person name="Kalkatawi M."/>
            <person name="Stingl U."/>
            <person name="Bajic V.B."/>
        </authorList>
    </citation>
    <scope>NUCLEOTIDE SEQUENCE [LARGE SCALE GENOMIC DNA]</scope>
    <source>
        <strain evidence="4 5">SARL4B</strain>
    </source>
</reference>